<dbReference type="EMBL" id="HBUF01613800">
    <property type="protein sequence ID" value="CAG6779387.1"/>
    <property type="molecule type" value="Transcribed_RNA"/>
</dbReference>
<protein>
    <submittedName>
        <fullName evidence="2">Uncharacterized protein</fullName>
    </submittedName>
</protein>
<evidence type="ECO:0000256" key="1">
    <source>
        <dbReference type="SAM" id="Phobius"/>
    </source>
</evidence>
<name>A0A8D8RN61_9HEMI</name>
<dbReference type="EMBL" id="HBUF01340219">
    <property type="protein sequence ID" value="CAG6701958.1"/>
    <property type="molecule type" value="Transcribed_RNA"/>
</dbReference>
<proteinExistence type="predicted"/>
<dbReference type="EMBL" id="HBUF01613802">
    <property type="protein sequence ID" value="CAG6779391.1"/>
    <property type="molecule type" value="Transcribed_RNA"/>
</dbReference>
<sequence>MSSDKQTLCAEMLSFRVCLFLLYVYSVDSRISFLNYRYSFNKSRINTFPKNVILEIPTTIKGNLEARYIGISPNFTSQEAQEWWEREAPGYYKFVSEQIKLSAEERKKRPSPKLPKTEEIIKNLGSWGHYYDWGTKEIASWEKKNPPAPNLMPLLGHYKKLKAVVLAKQREREIENVTEFCSAIKRDKEELL</sequence>
<dbReference type="EMBL" id="HBUF01340218">
    <property type="protein sequence ID" value="CAG6701956.1"/>
    <property type="molecule type" value="Transcribed_RNA"/>
</dbReference>
<evidence type="ECO:0000313" key="2">
    <source>
        <dbReference type="EMBL" id="CAG6651986.1"/>
    </source>
</evidence>
<feature type="transmembrane region" description="Helical" evidence="1">
    <location>
        <begin position="7"/>
        <end position="25"/>
    </location>
</feature>
<dbReference type="AlphaFoldDB" id="A0A8D8RN61"/>
<accession>A0A8D8RN61</accession>
<dbReference type="EMBL" id="HBUF01170024">
    <property type="protein sequence ID" value="CAG6651986.1"/>
    <property type="molecule type" value="Transcribed_RNA"/>
</dbReference>
<organism evidence="2">
    <name type="scientific">Cacopsylla melanoneura</name>
    <dbReference type="NCBI Taxonomy" id="428564"/>
    <lineage>
        <taxon>Eukaryota</taxon>
        <taxon>Metazoa</taxon>
        <taxon>Ecdysozoa</taxon>
        <taxon>Arthropoda</taxon>
        <taxon>Hexapoda</taxon>
        <taxon>Insecta</taxon>
        <taxon>Pterygota</taxon>
        <taxon>Neoptera</taxon>
        <taxon>Paraneoptera</taxon>
        <taxon>Hemiptera</taxon>
        <taxon>Sternorrhyncha</taxon>
        <taxon>Psylloidea</taxon>
        <taxon>Psyllidae</taxon>
        <taxon>Psyllinae</taxon>
        <taxon>Cacopsylla</taxon>
    </lineage>
</organism>
<dbReference type="EMBL" id="HBUF01170028">
    <property type="protein sequence ID" value="CAG6652017.1"/>
    <property type="molecule type" value="Transcribed_RNA"/>
</dbReference>
<reference evidence="2" key="1">
    <citation type="submission" date="2021-05" db="EMBL/GenBank/DDBJ databases">
        <authorList>
            <person name="Alioto T."/>
            <person name="Alioto T."/>
            <person name="Gomez Garrido J."/>
        </authorList>
    </citation>
    <scope>NUCLEOTIDE SEQUENCE</scope>
</reference>
<keyword evidence="1" id="KW-1133">Transmembrane helix</keyword>
<keyword evidence="1" id="KW-0472">Membrane</keyword>
<keyword evidence="1" id="KW-0812">Transmembrane</keyword>